<evidence type="ECO:0000259" key="1">
    <source>
        <dbReference type="Pfam" id="PF03407"/>
    </source>
</evidence>
<dbReference type="EMBL" id="BDDD01001105">
    <property type="protein sequence ID" value="GAV73397.1"/>
    <property type="molecule type" value="Genomic_DNA"/>
</dbReference>
<dbReference type="OrthoDB" id="540503at2759"/>
<dbReference type="PANTHER" id="PTHR46038:SF29">
    <property type="entry name" value="NUCLEOTIDE-DIPHOSPHO-SUGAR TRANSFERASE DOMAIN-CONTAINING PROTEIN"/>
    <property type="match status" value="1"/>
</dbReference>
<dbReference type="STRING" id="3775.A0A1Q3BZK9"/>
<sequence>SNVSNHRDALETALTKASMEHNIVIIAVVNKANVEGDKPMIDMFLDSFWYGKDTQDLVDHLLLVVVDQTTYERCKFLKLHCYKLEIDGVDFDGEKLYMSKEFIKMMWRRTLFLGDVLKRGYFIIFQDIDVLWLRNPLTRLGLNQSIDFHISTDGFNGNKWSGTNPINTRFYMIRSNNKTITLFDDWYARKDNSNRLNEQDVLDNMLHERDFKLGIKVRFLDALYFSGFCENSKDARYVTTVHANCCRTISAKVGDLTVLHDWRKFKSSSSTNGTSLFERLNHVECSHSWQ</sequence>
<organism evidence="2 3">
    <name type="scientific">Cephalotus follicularis</name>
    <name type="common">Albany pitcher plant</name>
    <dbReference type="NCBI Taxonomy" id="3775"/>
    <lineage>
        <taxon>Eukaryota</taxon>
        <taxon>Viridiplantae</taxon>
        <taxon>Streptophyta</taxon>
        <taxon>Embryophyta</taxon>
        <taxon>Tracheophyta</taxon>
        <taxon>Spermatophyta</taxon>
        <taxon>Magnoliopsida</taxon>
        <taxon>eudicotyledons</taxon>
        <taxon>Gunneridae</taxon>
        <taxon>Pentapetalae</taxon>
        <taxon>rosids</taxon>
        <taxon>fabids</taxon>
        <taxon>Oxalidales</taxon>
        <taxon>Cephalotaceae</taxon>
        <taxon>Cephalotus</taxon>
    </lineage>
</organism>
<dbReference type="InParanoid" id="A0A1Q3BZK9"/>
<comment type="caution">
    <text evidence="2">The sequence shown here is derived from an EMBL/GenBank/DDBJ whole genome shotgun (WGS) entry which is preliminary data.</text>
</comment>
<evidence type="ECO:0000313" key="2">
    <source>
        <dbReference type="EMBL" id="GAV73397.1"/>
    </source>
</evidence>
<dbReference type="Proteomes" id="UP000187406">
    <property type="component" value="Unassembled WGS sequence"/>
</dbReference>
<proteinExistence type="predicted"/>
<dbReference type="PANTHER" id="PTHR46038">
    <property type="entry name" value="EXPRESSED PROTEIN-RELATED"/>
    <property type="match status" value="1"/>
</dbReference>
<name>A0A1Q3BZK9_CEPFO</name>
<reference evidence="3" key="1">
    <citation type="submission" date="2016-04" db="EMBL/GenBank/DDBJ databases">
        <title>Cephalotus genome sequencing.</title>
        <authorList>
            <person name="Fukushima K."/>
            <person name="Hasebe M."/>
            <person name="Fang X."/>
        </authorList>
    </citation>
    <scope>NUCLEOTIDE SEQUENCE [LARGE SCALE GENOMIC DNA]</scope>
    <source>
        <strain evidence="3">cv. St1</strain>
    </source>
</reference>
<feature type="non-terminal residue" evidence="2">
    <location>
        <position position="290"/>
    </location>
</feature>
<gene>
    <name evidence="2" type="ORF">CFOL_v3_16883</name>
</gene>
<protein>
    <submittedName>
        <fullName evidence="2">Nucleotid_trans domain-containing protein</fullName>
    </submittedName>
</protein>
<accession>A0A1Q3BZK9</accession>
<evidence type="ECO:0000313" key="3">
    <source>
        <dbReference type="Proteomes" id="UP000187406"/>
    </source>
</evidence>
<feature type="non-terminal residue" evidence="2">
    <location>
        <position position="1"/>
    </location>
</feature>
<feature type="domain" description="Nucleotide-diphospho-sugar transferase" evidence="1">
    <location>
        <begin position="57"/>
        <end position="256"/>
    </location>
</feature>
<dbReference type="InterPro" id="IPR044821">
    <property type="entry name" value="At1g28695/At4g15970-like"/>
</dbReference>
<keyword evidence="3" id="KW-1185">Reference proteome</keyword>
<dbReference type="InterPro" id="IPR005069">
    <property type="entry name" value="Nucl-diP-sugar_transferase"/>
</dbReference>
<dbReference type="AlphaFoldDB" id="A0A1Q3BZK9"/>
<dbReference type="Pfam" id="PF03407">
    <property type="entry name" value="Nucleotid_trans"/>
    <property type="match status" value="1"/>
</dbReference>